<evidence type="ECO:0000256" key="5">
    <source>
        <dbReference type="ARBA" id="ARBA00023002"/>
    </source>
</evidence>
<dbReference type="GO" id="GO:0019139">
    <property type="term" value="F:cytokinin dehydrogenase activity"/>
    <property type="evidence" value="ECO:0007669"/>
    <property type="project" value="UniProtKB-EC"/>
</dbReference>
<dbReference type="EC" id="1.5.99.12" evidence="7"/>
<accession>A0A0W0S1W8</accession>
<comment type="similarity">
    <text evidence="2">Belongs to the oxygen-dependent FAD-linked oxidoreductase family.</text>
</comment>
<keyword evidence="3" id="KW-0285">Flavoprotein</keyword>
<dbReference type="STRING" id="447.Lboz_0122"/>
<evidence type="ECO:0000256" key="2">
    <source>
        <dbReference type="ARBA" id="ARBA00005466"/>
    </source>
</evidence>
<dbReference type="RefSeq" id="WP_058457834.1">
    <property type="nucleotide sequence ID" value="NZ_CAAAIY010000003.1"/>
</dbReference>
<dbReference type="Gene3D" id="3.30.43.10">
    <property type="entry name" value="Uridine Diphospho-n-acetylenolpyruvylglucosamine Reductase, domain 2"/>
    <property type="match status" value="1"/>
</dbReference>
<dbReference type="PATRIC" id="fig|447.4.peg.130"/>
<keyword evidence="8" id="KW-1185">Reference proteome</keyword>
<dbReference type="InterPro" id="IPR016164">
    <property type="entry name" value="FAD-linked_Oxase-like_C"/>
</dbReference>
<comment type="caution">
    <text evidence="7">The sequence shown here is derived from an EMBL/GenBank/DDBJ whole genome shotgun (WGS) entry which is preliminary data.</text>
</comment>
<dbReference type="PANTHER" id="PTHR13878:SF53">
    <property type="entry name" value="CYTOKININ DEHYDROGENASE 6"/>
    <property type="match status" value="1"/>
</dbReference>
<protein>
    <submittedName>
        <fullName evidence="7">Cytokinin oxidase</fullName>
        <ecNumber evidence="7">1.5.99.12</ecNumber>
    </submittedName>
</protein>
<dbReference type="GO" id="GO:0071949">
    <property type="term" value="F:FAD binding"/>
    <property type="evidence" value="ECO:0007669"/>
    <property type="project" value="InterPro"/>
</dbReference>
<dbReference type="PROSITE" id="PS51387">
    <property type="entry name" value="FAD_PCMH"/>
    <property type="match status" value="1"/>
</dbReference>
<dbReference type="GO" id="GO:0009690">
    <property type="term" value="P:cytokinin metabolic process"/>
    <property type="evidence" value="ECO:0007669"/>
    <property type="project" value="InterPro"/>
</dbReference>
<dbReference type="PANTHER" id="PTHR13878">
    <property type="entry name" value="GULONOLACTONE OXIDASE"/>
    <property type="match status" value="1"/>
</dbReference>
<keyword evidence="4" id="KW-0274">FAD</keyword>
<dbReference type="EMBL" id="LNXU01000002">
    <property type="protein sequence ID" value="KTC77169.1"/>
    <property type="molecule type" value="Genomic_DNA"/>
</dbReference>
<sequence>MLQTKNQWNLSHIKQCKKKFGQAMLSDEHSLVFFHEDFGKLIHSAPVAVFEPETTENAQSFIHYAHENHLPITLRGNGMSQSGQSLAVPGGVILNMKHFDHPLEADSDSIWVEANTTWASLLDNSLKQSLVPYVVPHNCNLSVGGVLSAGGMGASSFKYGSVIAHIKALEVLKADGELVKTEEHSSLMHACLGGQGRFGLITKACIALRPCLKNVRTFFLLYLDKDAWLHDLLLCQTKADYVESFCTPALQGAKLSKKGRLPFAQWFYSLHIALEYDNLPPDFHDLGLKPWRLLHTQDESIHSYLHRHDSRFDAMKMTGQWELQHPWYECFIPASQLNNLEELLATLPLHYATVVHLARIASHTPVGFLQLPKDKDIFAFMILNPGLPKALIPSCLETIKQLDALFLPQGGKRYLSGYLGDSSDIKFWQNHFEERYTDWLKLKELYDPQNIFCSVLHHD</sequence>
<dbReference type="InterPro" id="IPR016166">
    <property type="entry name" value="FAD-bd_PCMH"/>
</dbReference>
<dbReference type="OrthoDB" id="6278354at2"/>
<dbReference type="Gene3D" id="3.30.465.10">
    <property type="match status" value="1"/>
</dbReference>
<dbReference type="InterPro" id="IPR015345">
    <property type="entry name" value="Cytokinin_DH_FAD/cytokin-bd"/>
</dbReference>
<dbReference type="InterPro" id="IPR006094">
    <property type="entry name" value="Oxid_FAD_bind_N"/>
</dbReference>
<dbReference type="SUPFAM" id="SSF56176">
    <property type="entry name" value="FAD-binding/transporter-associated domain-like"/>
    <property type="match status" value="1"/>
</dbReference>
<dbReference type="Pfam" id="PF01565">
    <property type="entry name" value="FAD_binding_4"/>
    <property type="match status" value="1"/>
</dbReference>
<dbReference type="AlphaFoldDB" id="A0A0W0S1W8"/>
<dbReference type="Pfam" id="PF09265">
    <property type="entry name" value="Cytokin-bind"/>
    <property type="match status" value="1"/>
</dbReference>
<dbReference type="InterPro" id="IPR016167">
    <property type="entry name" value="FAD-bd_PCMH_sub1"/>
</dbReference>
<dbReference type="InterPro" id="IPR050432">
    <property type="entry name" value="FAD-linked_Oxidoreductases_BP"/>
</dbReference>
<dbReference type="InterPro" id="IPR036318">
    <property type="entry name" value="FAD-bd_PCMH-like_sf"/>
</dbReference>
<evidence type="ECO:0000259" key="6">
    <source>
        <dbReference type="PROSITE" id="PS51387"/>
    </source>
</evidence>
<gene>
    <name evidence="7" type="ORF">Lboz_0122</name>
</gene>
<dbReference type="SUPFAM" id="SSF55103">
    <property type="entry name" value="FAD-linked oxidases, C-terminal domain"/>
    <property type="match status" value="1"/>
</dbReference>
<evidence type="ECO:0000256" key="3">
    <source>
        <dbReference type="ARBA" id="ARBA00022630"/>
    </source>
</evidence>
<keyword evidence="5 7" id="KW-0560">Oxidoreductase</keyword>
<evidence type="ECO:0000256" key="1">
    <source>
        <dbReference type="ARBA" id="ARBA00001974"/>
    </source>
</evidence>
<dbReference type="Proteomes" id="UP000054695">
    <property type="component" value="Unassembled WGS sequence"/>
</dbReference>
<dbReference type="InterPro" id="IPR016170">
    <property type="entry name" value="Cytok_DH_C_sf"/>
</dbReference>
<feature type="domain" description="FAD-binding PCMH-type" evidence="6">
    <location>
        <begin position="42"/>
        <end position="211"/>
    </location>
</feature>
<proteinExistence type="inferred from homology"/>
<dbReference type="Gene3D" id="3.40.462.10">
    <property type="entry name" value="FAD-linked oxidases, C-terminal domain"/>
    <property type="match status" value="1"/>
</dbReference>
<organism evidence="7 8">
    <name type="scientific">Legionella bozemanae</name>
    <name type="common">Fluoribacter bozemanae</name>
    <dbReference type="NCBI Taxonomy" id="447"/>
    <lineage>
        <taxon>Bacteria</taxon>
        <taxon>Pseudomonadati</taxon>
        <taxon>Pseudomonadota</taxon>
        <taxon>Gammaproteobacteria</taxon>
        <taxon>Legionellales</taxon>
        <taxon>Legionellaceae</taxon>
        <taxon>Legionella</taxon>
    </lineage>
</organism>
<reference evidence="7 8" key="1">
    <citation type="submission" date="2015-11" db="EMBL/GenBank/DDBJ databases">
        <title>Genomic analysis of 38 Legionella species identifies large and diverse effector repertoires.</title>
        <authorList>
            <person name="Burstein D."/>
            <person name="Amaro F."/>
            <person name="Zusman T."/>
            <person name="Lifshitz Z."/>
            <person name="Cohen O."/>
            <person name="Gilbert J.A."/>
            <person name="Pupko T."/>
            <person name="Shuman H.A."/>
            <person name="Segal G."/>
        </authorList>
    </citation>
    <scope>NUCLEOTIDE SEQUENCE [LARGE SCALE GENOMIC DNA]</scope>
    <source>
        <strain evidence="7 8">WIGA</strain>
    </source>
</reference>
<name>A0A0W0S1W8_LEGBO</name>
<evidence type="ECO:0000313" key="7">
    <source>
        <dbReference type="EMBL" id="KTC77169.1"/>
    </source>
</evidence>
<evidence type="ECO:0000313" key="8">
    <source>
        <dbReference type="Proteomes" id="UP000054695"/>
    </source>
</evidence>
<comment type="cofactor">
    <cofactor evidence="1">
        <name>FAD</name>
        <dbReference type="ChEBI" id="CHEBI:57692"/>
    </cofactor>
</comment>
<dbReference type="InterPro" id="IPR016169">
    <property type="entry name" value="FAD-bd_PCMH_sub2"/>
</dbReference>
<evidence type="ECO:0000256" key="4">
    <source>
        <dbReference type="ARBA" id="ARBA00022827"/>
    </source>
</evidence>